<feature type="coiled-coil region" evidence="1">
    <location>
        <begin position="27"/>
        <end position="54"/>
    </location>
</feature>
<dbReference type="EMBL" id="CP019472">
    <property type="protein sequence ID" value="UQC76182.1"/>
    <property type="molecule type" value="Genomic_DNA"/>
</dbReference>
<accession>A0A9Q8SF25</accession>
<keyword evidence="3" id="KW-1185">Reference proteome</keyword>
<sequence length="990" mass="111893">MEAVSAAASVAGLLSVAGHVLNGLVKLNAFIQDLKEADARAQRLTAEAHLLSQTLIDFKSLLNKLDEKALDGSRLLWVQQFATFSSRLEDCVRDLDTWTESYRPEDGPSSKRQKIIEGISNKRSREISEMESKLARHRSQIVLDMNTINGWMSLSGLERIIAIHEDVKKLTDTHNQMEQERLDRHQLFTEETSRREQDLRDMIFSTSRVSKEQFALEHHETRSQLSRLSDSVSSMAESLQQLVTPPLSQVPRRGSNNHSRRPSLFLNSEVIRKRRHSGLETVSSNLNLKPSFVGSPMGWTCAQAIGIDDYFIETLEDQHLGQMRCAFCDQIFANTESLDRSKHVVDSHNLAGCDQGVCYRFGRSFGSHLEKDHAANGEVFSNNIAHFKQIFFQSTSTVQDERIMSLYGEPQQLETSTAPLILETQLRHLISSFVGVERPTSHGLNTFHDMRQNLETLSNAAYSPGSSLELATTLYEAANLAEEMSVSFDRIFRSRWLPKPKFFFQKVPASQEKDGGQRPVYLGNWFLSFDSRERASVDSYKSCRECQSGARYSHLKSAFQHRGRCHRGKHCIVEFERACPDTSTEWFMLDPVSKPFRLLKKLGASTSGRDRVHLWMLNTLHKSEHLLVVLRNSAFFGESSIWSTKTDDATQVDRCSPSWGDIWSRDLLGAFDREEAALDDHVNSTQSDGAVYSRDYEVSSEGNDHNGVDLVICGLSPDEPSGVVAIYLFNEGEKQRVEIERYPVVPVNHKTLILTSLSLWLDMFAPIYYVSPSILLEFFFGYVLYVDLSFANNLFESKLNNFKHPHMNGTGKTLWRVLFLFCSHLAELIIGEKHRRTLNVRCPSKSPNVQDSMSQGCSMWSLSMGPTQTYMGQVVSIVTNPATSSGEDICLSPGKSHDSQGTGVQFPVEEFFLLFERCINLLQLSRCGSGPFWLMVLDKCRSEPLGRRHSALERPPYIGGNLGTLGYLHDRATACLEKFEGKLETNRCHG</sequence>
<dbReference type="RefSeq" id="XP_049137825.1">
    <property type="nucleotide sequence ID" value="XM_049296601.1"/>
</dbReference>
<dbReference type="GeneID" id="73351611"/>
<organism evidence="2 3">
    <name type="scientific">Colletotrichum lupini</name>
    <dbReference type="NCBI Taxonomy" id="145971"/>
    <lineage>
        <taxon>Eukaryota</taxon>
        <taxon>Fungi</taxon>
        <taxon>Dikarya</taxon>
        <taxon>Ascomycota</taxon>
        <taxon>Pezizomycotina</taxon>
        <taxon>Sordariomycetes</taxon>
        <taxon>Hypocreomycetidae</taxon>
        <taxon>Glomerellales</taxon>
        <taxon>Glomerellaceae</taxon>
        <taxon>Colletotrichum</taxon>
        <taxon>Colletotrichum acutatum species complex</taxon>
    </lineage>
</organism>
<evidence type="ECO:0000313" key="2">
    <source>
        <dbReference type="EMBL" id="UQC76182.1"/>
    </source>
</evidence>
<dbReference type="AlphaFoldDB" id="A0A9Q8SF25"/>
<evidence type="ECO:0000256" key="1">
    <source>
        <dbReference type="SAM" id="Coils"/>
    </source>
</evidence>
<evidence type="ECO:0000313" key="3">
    <source>
        <dbReference type="Proteomes" id="UP000830671"/>
    </source>
</evidence>
<proteinExistence type="predicted"/>
<evidence type="ECO:0008006" key="4">
    <source>
        <dbReference type="Google" id="ProtNLM"/>
    </source>
</evidence>
<dbReference type="KEGG" id="clup:CLUP02_17695"/>
<gene>
    <name evidence="2" type="ORF">CLUP02_17695</name>
</gene>
<dbReference type="Proteomes" id="UP000830671">
    <property type="component" value="Chromosome 10"/>
</dbReference>
<reference evidence="2" key="1">
    <citation type="journal article" date="2021" name="Mol. Plant Microbe Interact.">
        <title>Complete Genome Sequence of the Plant-Pathogenic Fungus Colletotrichum lupini.</title>
        <authorList>
            <person name="Baroncelli R."/>
            <person name="Pensec F."/>
            <person name="Da Lio D."/>
            <person name="Boufleur T."/>
            <person name="Vicente I."/>
            <person name="Sarrocco S."/>
            <person name="Picot A."/>
            <person name="Baraldi E."/>
            <person name="Sukno S."/>
            <person name="Thon M."/>
            <person name="Le Floch G."/>
        </authorList>
    </citation>
    <scope>NUCLEOTIDE SEQUENCE</scope>
    <source>
        <strain evidence="2">IMI 504893</strain>
    </source>
</reference>
<name>A0A9Q8SF25_9PEZI</name>
<protein>
    <recommendedName>
        <fullName evidence="4">Fungal N-terminal domain-containing protein</fullName>
    </recommendedName>
</protein>
<keyword evidence="1" id="KW-0175">Coiled coil</keyword>